<dbReference type="PROSITE" id="PS50943">
    <property type="entry name" value="HTH_CROC1"/>
    <property type="match status" value="1"/>
</dbReference>
<keyword evidence="3" id="KW-1185">Reference proteome</keyword>
<dbReference type="AlphaFoldDB" id="A0A949K1R8"/>
<dbReference type="InterPro" id="IPR010982">
    <property type="entry name" value="Lambda_DNA-bd_dom_sf"/>
</dbReference>
<dbReference type="SMART" id="SM00530">
    <property type="entry name" value="HTH_XRE"/>
    <property type="match status" value="1"/>
</dbReference>
<accession>A0A949K1R8</accession>
<comment type="caution">
    <text evidence="2">The sequence shown here is derived from an EMBL/GenBank/DDBJ whole genome shotgun (WGS) entry which is preliminary data.</text>
</comment>
<feature type="domain" description="HTH cro/C1-type" evidence="1">
    <location>
        <begin position="7"/>
        <end position="63"/>
    </location>
</feature>
<dbReference type="EMBL" id="JAHQCW010000056">
    <property type="protein sequence ID" value="MBU9739343.1"/>
    <property type="molecule type" value="Genomic_DNA"/>
</dbReference>
<dbReference type="Proteomes" id="UP000712157">
    <property type="component" value="Unassembled WGS sequence"/>
</dbReference>
<gene>
    <name evidence="2" type="ORF">KTH89_22680</name>
</gene>
<dbReference type="SUPFAM" id="SSF47413">
    <property type="entry name" value="lambda repressor-like DNA-binding domains"/>
    <property type="match status" value="1"/>
</dbReference>
<dbReference type="RefSeq" id="WP_158345725.1">
    <property type="nucleotide sequence ID" value="NZ_JAHQCW010000056.1"/>
</dbReference>
<dbReference type="Gene3D" id="1.10.260.40">
    <property type="entry name" value="lambda repressor-like DNA-binding domains"/>
    <property type="match status" value="1"/>
</dbReference>
<dbReference type="CDD" id="cd00093">
    <property type="entry name" value="HTH_XRE"/>
    <property type="match status" value="1"/>
</dbReference>
<reference evidence="2" key="1">
    <citation type="submission" date="2021-06" db="EMBL/GenBank/DDBJ databases">
        <title>Description of novel taxa of the family Lachnospiraceae.</title>
        <authorList>
            <person name="Chaplin A.V."/>
            <person name="Sokolova S.R."/>
            <person name="Pikina A.P."/>
            <person name="Korzhanova M."/>
            <person name="Belova V."/>
            <person name="Korostin D."/>
            <person name="Efimov B.A."/>
        </authorList>
    </citation>
    <scope>NUCLEOTIDE SEQUENCE</scope>
    <source>
        <strain evidence="2">ASD5720</strain>
    </source>
</reference>
<dbReference type="Pfam" id="PF01381">
    <property type="entry name" value="HTH_3"/>
    <property type="match status" value="1"/>
</dbReference>
<evidence type="ECO:0000313" key="3">
    <source>
        <dbReference type="Proteomes" id="UP000712157"/>
    </source>
</evidence>
<protein>
    <submittedName>
        <fullName evidence="2">Helix-turn-helix domain-containing protein</fullName>
    </submittedName>
</protein>
<proteinExistence type="predicted"/>
<dbReference type="InterPro" id="IPR001387">
    <property type="entry name" value="Cro/C1-type_HTH"/>
</dbReference>
<dbReference type="GO" id="GO:0003677">
    <property type="term" value="F:DNA binding"/>
    <property type="evidence" value="ECO:0007669"/>
    <property type="project" value="InterPro"/>
</dbReference>
<evidence type="ECO:0000313" key="2">
    <source>
        <dbReference type="EMBL" id="MBU9739343.1"/>
    </source>
</evidence>
<evidence type="ECO:0000259" key="1">
    <source>
        <dbReference type="PROSITE" id="PS50943"/>
    </source>
</evidence>
<organism evidence="2 3">
    <name type="scientific">Diplocloster agilis</name>
    <dbReference type="NCBI Taxonomy" id="2850323"/>
    <lineage>
        <taxon>Bacteria</taxon>
        <taxon>Bacillati</taxon>
        <taxon>Bacillota</taxon>
        <taxon>Clostridia</taxon>
        <taxon>Lachnospirales</taxon>
        <taxon>Lachnospiraceae</taxon>
        <taxon>Diplocloster</taxon>
    </lineage>
</organism>
<name>A0A949K1R8_9FIRM</name>
<sequence length="63" mass="6972">MNLGEIVKAERRKQGISQQKLADAAGVTKRAINYWEKGTKHMNLESADKVLKALGISFTIGEQ</sequence>